<comment type="cofactor">
    <cofactor evidence="1 7">
        <name>Zn(2+)</name>
        <dbReference type="ChEBI" id="CHEBI:29105"/>
    </cofactor>
</comment>
<dbReference type="GO" id="GO:0004022">
    <property type="term" value="F:alcohol dehydrogenase (NAD+) activity"/>
    <property type="evidence" value="ECO:0007669"/>
    <property type="project" value="TreeGrafter"/>
</dbReference>
<sequence length="340" mass="35967">MSLPTTFKRAAFHEFGKPLVIEDVPLRQPNPDEILIKVEACGVCHSDVFAQYNILGGGFPLVPGHEIIGRVAAVGANVPSAWKIGDRIGSGWHGGRDGTCQACTEGQYQMCDNPIINGETRDGGYAEYVNILAQAAVRIPDHVDAAKYAAILCAGLTAFNPLRHQGIKAGDTVAVQGLGGLGHLAVQYANKMGYRVIAISRGADKEKAARELGAHEYIDASKGDIGEQLKALGGARAVLSTALSGDAITPLIKGITPLGKLIVLSVLSEPMKVDIVALLNKAVSLLSYPAGHPKEAEDAVLFTERHGVDCLIETFPLAEANKAFDAMLSGKVHFRAVLTM</sequence>
<dbReference type="InterPro" id="IPR036291">
    <property type="entry name" value="NAD(P)-bd_dom_sf"/>
</dbReference>
<evidence type="ECO:0000313" key="10">
    <source>
        <dbReference type="Proteomes" id="UP001172155"/>
    </source>
</evidence>
<dbReference type="SUPFAM" id="SSF50129">
    <property type="entry name" value="GroES-like"/>
    <property type="match status" value="1"/>
</dbReference>
<dbReference type="Proteomes" id="UP001172155">
    <property type="component" value="Unassembled WGS sequence"/>
</dbReference>
<evidence type="ECO:0000256" key="1">
    <source>
        <dbReference type="ARBA" id="ARBA00001947"/>
    </source>
</evidence>
<comment type="caution">
    <text evidence="9">The sequence shown here is derived from an EMBL/GenBank/DDBJ whole genome shotgun (WGS) entry which is preliminary data.</text>
</comment>
<dbReference type="Gene3D" id="3.90.180.10">
    <property type="entry name" value="Medium-chain alcohol dehydrogenases, catalytic domain"/>
    <property type="match status" value="1"/>
</dbReference>
<name>A0AA40EQ63_9PEZI</name>
<dbReference type="InterPro" id="IPR011032">
    <property type="entry name" value="GroES-like_sf"/>
</dbReference>
<dbReference type="Pfam" id="PF00107">
    <property type="entry name" value="ADH_zinc_N"/>
    <property type="match status" value="1"/>
</dbReference>
<evidence type="ECO:0000259" key="8">
    <source>
        <dbReference type="SMART" id="SM00829"/>
    </source>
</evidence>
<keyword evidence="10" id="KW-1185">Reference proteome</keyword>
<dbReference type="InterPro" id="IPR013154">
    <property type="entry name" value="ADH-like_N"/>
</dbReference>
<evidence type="ECO:0000256" key="7">
    <source>
        <dbReference type="RuleBase" id="RU361277"/>
    </source>
</evidence>
<organism evidence="9 10">
    <name type="scientific">Schizothecium vesticola</name>
    <dbReference type="NCBI Taxonomy" id="314040"/>
    <lineage>
        <taxon>Eukaryota</taxon>
        <taxon>Fungi</taxon>
        <taxon>Dikarya</taxon>
        <taxon>Ascomycota</taxon>
        <taxon>Pezizomycotina</taxon>
        <taxon>Sordariomycetes</taxon>
        <taxon>Sordariomycetidae</taxon>
        <taxon>Sordariales</taxon>
        <taxon>Schizotheciaceae</taxon>
        <taxon>Schizothecium</taxon>
    </lineage>
</organism>
<dbReference type="InterPro" id="IPR002328">
    <property type="entry name" value="ADH_Zn_CS"/>
</dbReference>
<evidence type="ECO:0000256" key="3">
    <source>
        <dbReference type="ARBA" id="ARBA00022723"/>
    </source>
</evidence>
<keyword evidence="6" id="KW-0520">NAD</keyword>
<keyword evidence="5" id="KW-0560">Oxidoreductase</keyword>
<dbReference type="Gene3D" id="3.40.50.720">
    <property type="entry name" value="NAD(P)-binding Rossmann-like Domain"/>
    <property type="match status" value="1"/>
</dbReference>
<dbReference type="PANTHER" id="PTHR42940:SF7">
    <property type="entry name" value="ALCOHOL DEHYDROGENASE-LIKE N-TERMINAL DOMAIN-CONTAINING PROTEIN"/>
    <property type="match status" value="1"/>
</dbReference>
<evidence type="ECO:0000256" key="6">
    <source>
        <dbReference type="ARBA" id="ARBA00023027"/>
    </source>
</evidence>
<gene>
    <name evidence="9" type="ORF">B0T18DRAFT_329627</name>
</gene>
<keyword evidence="3 7" id="KW-0479">Metal-binding</keyword>
<dbReference type="SMART" id="SM00829">
    <property type="entry name" value="PKS_ER"/>
    <property type="match status" value="1"/>
</dbReference>
<dbReference type="PROSITE" id="PS00059">
    <property type="entry name" value="ADH_ZINC"/>
    <property type="match status" value="1"/>
</dbReference>
<protein>
    <submittedName>
        <fullName evidence="9">Chaperonin 10-like protein</fullName>
    </submittedName>
</protein>
<evidence type="ECO:0000313" key="9">
    <source>
        <dbReference type="EMBL" id="KAK0743472.1"/>
    </source>
</evidence>
<dbReference type="Pfam" id="PF08240">
    <property type="entry name" value="ADH_N"/>
    <property type="match status" value="1"/>
</dbReference>
<proteinExistence type="inferred from homology"/>
<evidence type="ECO:0000256" key="5">
    <source>
        <dbReference type="ARBA" id="ARBA00023002"/>
    </source>
</evidence>
<keyword evidence="4 7" id="KW-0862">Zinc</keyword>
<dbReference type="EMBL" id="JAUKUD010000005">
    <property type="protein sequence ID" value="KAK0743472.1"/>
    <property type="molecule type" value="Genomic_DNA"/>
</dbReference>
<dbReference type="FunFam" id="3.40.50.720:FF:000039">
    <property type="entry name" value="Alcohol dehydrogenase AdhP"/>
    <property type="match status" value="1"/>
</dbReference>
<dbReference type="InterPro" id="IPR013149">
    <property type="entry name" value="ADH-like_C"/>
</dbReference>
<dbReference type="SUPFAM" id="SSF51735">
    <property type="entry name" value="NAD(P)-binding Rossmann-fold domains"/>
    <property type="match status" value="1"/>
</dbReference>
<accession>A0AA40EQ63</accession>
<dbReference type="InterPro" id="IPR020843">
    <property type="entry name" value="ER"/>
</dbReference>
<comment type="similarity">
    <text evidence="2 7">Belongs to the zinc-containing alcohol dehydrogenase family.</text>
</comment>
<reference evidence="9" key="1">
    <citation type="submission" date="2023-06" db="EMBL/GenBank/DDBJ databases">
        <title>Genome-scale phylogeny and comparative genomics of the fungal order Sordariales.</title>
        <authorList>
            <consortium name="Lawrence Berkeley National Laboratory"/>
            <person name="Hensen N."/>
            <person name="Bonometti L."/>
            <person name="Westerberg I."/>
            <person name="Brannstrom I.O."/>
            <person name="Guillou S."/>
            <person name="Cros-Aarteil S."/>
            <person name="Calhoun S."/>
            <person name="Haridas S."/>
            <person name="Kuo A."/>
            <person name="Mondo S."/>
            <person name="Pangilinan J."/>
            <person name="Riley R."/>
            <person name="LaButti K."/>
            <person name="Andreopoulos B."/>
            <person name="Lipzen A."/>
            <person name="Chen C."/>
            <person name="Yanf M."/>
            <person name="Daum C."/>
            <person name="Ng V."/>
            <person name="Clum A."/>
            <person name="Steindorff A."/>
            <person name="Ohm R."/>
            <person name="Martin F."/>
            <person name="Silar P."/>
            <person name="Natvig D."/>
            <person name="Lalanne C."/>
            <person name="Gautier V."/>
            <person name="Ament-velasquez S.L."/>
            <person name="Kruys A."/>
            <person name="Hutchinson M.I."/>
            <person name="Powell A.J."/>
            <person name="Barry K."/>
            <person name="Miller A.N."/>
            <person name="Grigoriev I.V."/>
            <person name="Debuchy R."/>
            <person name="Gladieux P."/>
            <person name="Thoren M.H."/>
            <person name="Johannesson H."/>
        </authorList>
    </citation>
    <scope>NUCLEOTIDE SEQUENCE</scope>
    <source>
        <strain evidence="9">SMH3187-1</strain>
    </source>
</reference>
<dbReference type="GO" id="GO:0008270">
    <property type="term" value="F:zinc ion binding"/>
    <property type="evidence" value="ECO:0007669"/>
    <property type="project" value="InterPro"/>
</dbReference>
<evidence type="ECO:0000256" key="4">
    <source>
        <dbReference type="ARBA" id="ARBA00022833"/>
    </source>
</evidence>
<dbReference type="GO" id="GO:0005737">
    <property type="term" value="C:cytoplasm"/>
    <property type="evidence" value="ECO:0007669"/>
    <property type="project" value="TreeGrafter"/>
</dbReference>
<dbReference type="PANTHER" id="PTHR42940">
    <property type="entry name" value="ALCOHOL DEHYDROGENASE 1-RELATED"/>
    <property type="match status" value="1"/>
</dbReference>
<dbReference type="AlphaFoldDB" id="A0AA40EQ63"/>
<evidence type="ECO:0000256" key="2">
    <source>
        <dbReference type="ARBA" id="ARBA00008072"/>
    </source>
</evidence>
<feature type="domain" description="Enoyl reductase (ER)" evidence="8">
    <location>
        <begin position="16"/>
        <end position="338"/>
    </location>
</feature>